<name>A0A9X2VG09_9PSEU</name>
<sequence>MQVAIDGITYVSHEDPVWRRDKNFMALVDLTPYDLDNTLEQLWLQELEEDAGYEVCCIPFYVYGLALGDVVKKSHSDSVESVISKSGRRVLRVLFAEPRPSKDSRFALRDAVEAAGLLSEWNGDHHVAVDVTETSEMQQVFDSVQEEISNQTAFWEWSDSKDFVSP</sequence>
<organism evidence="1 2">
    <name type="scientific">Umezawaea endophytica</name>
    <dbReference type="NCBI Taxonomy" id="1654476"/>
    <lineage>
        <taxon>Bacteria</taxon>
        <taxon>Bacillati</taxon>
        <taxon>Actinomycetota</taxon>
        <taxon>Actinomycetes</taxon>
        <taxon>Pseudonocardiales</taxon>
        <taxon>Pseudonocardiaceae</taxon>
        <taxon>Umezawaea</taxon>
    </lineage>
</organism>
<dbReference type="RefSeq" id="WP_259621450.1">
    <property type="nucleotide sequence ID" value="NZ_JANYMP010000002.1"/>
</dbReference>
<dbReference type="EMBL" id="JANYMP010000002">
    <property type="protein sequence ID" value="MCS7475925.1"/>
    <property type="molecule type" value="Genomic_DNA"/>
</dbReference>
<gene>
    <name evidence="1" type="ORF">NZH93_03590</name>
</gene>
<accession>A0A9X2VG09</accession>
<evidence type="ECO:0000313" key="1">
    <source>
        <dbReference type="EMBL" id="MCS7475925.1"/>
    </source>
</evidence>
<keyword evidence="2" id="KW-1185">Reference proteome</keyword>
<dbReference type="Pfam" id="PF14085">
    <property type="entry name" value="DUF4265"/>
    <property type="match status" value="1"/>
</dbReference>
<proteinExistence type="predicted"/>
<dbReference type="InterPro" id="IPR025361">
    <property type="entry name" value="DUF4265"/>
</dbReference>
<comment type="caution">
    <text evidence="1">The sequence shown here is derived from an EMBL/GenBank/DDBJ whole genome shotgun (WGS) entry which is preliminary data.</text>
</comment>
<dbReference type="AlphaFoldDB" id="A0A9X2VG09"/>
<reference evidence="1" key="1">
    <citation type="submission" date="2022-08" db="EMBL/GenBank/DDBJ databases">
        <authorList>
            <person name="Tistechok S."/>
            <person name="Samborskyy M."/>
            <person name="Roman I."/>
        </authorList>
    </citation>
    <scope>NUCLEOTIDE SEQUENCE</scope>
    <source>
        <strain evidence="1">DSM 103496</strain>
    </source>
</reference>
<evidence type="ECO:0000313" key="2">
    <source>
        <dbReference type="Proteomes" id="UP001141259"/>
    </source>
</evidence>
<protein>
    <submittedName>
        <fullName evidence="1">DUF4265 domain-containing protein</fullName>
    </submittedName>
</protein>
<dbReference type="Proteomes" id="UP001141259">
    <property type="component" value="Unassembled WGS sequence"/>
</dbReference>